<keyword evidence="5 7" id="KW-1133">Transmembrane helix</keyword>
<dbReference type="CDD" id="cd17321">
    <property type="entry name" value="MFS_MMR_MDR_like"/>
    <property type="match status" value="1"/>
</dbReference>
<proteinExistence type="predicted"/>
<evidence type="ECO:0000313" key="9">
    <source>
        <dbReference type="EMBL" id="BDE06800.1"/>
    </source>
</evidence>
<feature type="transmembrane region" description="Helical" evidence="7">
    <location>
        <begin position="268"/>
        <end position="285"/>
    </location>
</feature>
<dbReference type="InterPro" id="IPR036259">
    <property type="entry name" value="MFS_trans_sf"/>
</dbReference>
<evidence type="ECO:0000256" key="5">
    <source>
        <dbReference type="ARBA" id="ARBA00022989"/>
    </source>
</evidence>
<evidence type="ECO:0000256" key="7">
    <source>
        <dbReference type="SAM" id="Phobius"/>
    </source>
</evidence>
<evidence type="ECO:0000256" key="1">
    <source>
        <dbReference type="ARBA" id="ARBA00004651"/>
    </source>
</evidence>
<dbReference type="SUPFAM" id="SSF103473">
    <property type="entry name" value="MFS general substrate transporter"/>
    <property type="match status" value="1"/>
</dbReference>
<gene>
    <name evidence="9" type="ORF">WPS_20760</name>
</gene>
<feature type="transmembrane region" description="Helical" evidence="7">
    <location>
        <begin position="393"/>
        <end position="416"/>
    </location>
</feature>
<keyword evidence="6 7" id="KW-0472">Membrane</keyword>
<feature type="transmembrane region" description="Helical" evidence="7">
    <location>
        <begin position="368"/>
        <end position="387"/>
    </location>
</feature>
<sequence>MRSTGVGRFGTRTGGAVFFFLAALAMAILRGGQGRATIIPDHRRVAKTWVLIAAIVGSAMSFIDGTAVNVALPILQKDFGADGGAVQWVVEGYSLFLSSLILLGGSLGDLYGRKRCFLIGVGIFAFASLGCAFAPSIDVLIVARCLQGVGGALMMPESLALISATFTGAERGRAIGTWSAFASITGAAGPIIGGYLAQHASWRWVFLLNLPLAVVVFAVSWRGYAESRDEEMVRRLDVAGAVLATIALGLLTFGLIHSEGAAPDALAWSALVASVVLGAAFVVVERRSPAPMLPLRLFRSKTFSGANVYTLLLYAAIGGSLYFLPFVLIDVHGYAPSAAGAALLPFILLQFFLARWSGGLIARFGARLPLLAGALIAALGFAAFALPGLDGSYWTTFFPAAVLLGIGGVFFVAPLTTTVFDAVDTAESGVASGVNNAVARTAGLLAIALFGFILAGVFVNGMGARVAREHLSPATQRVVHDQIGKLYGGSVPRDVPARDRDAVARAVREGYLAGFRAVMGASVIVCVLAAGVALVSIPGRLRSA</sequence>
<dbReference type="InterPro" id="IPR011701">
    <property type="entry name" value="MFS"/>
</dbReference>
<feature type="transmembrane region" description="Helical" evidence="7">
    <location>
        <begin position="306"/>
        <end position="328"/>
    </location>
</feature>
<feature type="transmembrane region" description="Helical" evidence="7">
    <location>
        <begin position="116"/>
        <end position="135"/>
    </location>
</feature>
<feature type="transmembrane region" description="Helical" evidence="7">
    <location>
        <begin position="84"/>
        <end position="104"/>
    </location>
</feature>
<keyword evidence="10" id="KW-1185">Reference proteome</keyword>
<dbReference type="InterPro" id="IPR020846">
    <property type="entry name" value="MFS_dom"/>
</dbReference>
<evidence type="ECO:0000259" key="8">
    <source>
        <dbReference type="PROSITE" id="PS50850"/>
    </source>
</evidence>
<keyword evidence="4 7" id="KW-0812">Transmembrane</keyword>
<dbReference type="GO" id="GO:0005886">
    <property type="term" value="C:plasma membrane"/>
    <property type="evidence" value="ECO:0007669"/>
    <property type="project" value="UniProtKB-SubCell"/>
</dbReference>
<protein>
    <submittedName>
        <fullName evidence="9">MFS transporter</fullName>
    </submittedName>
</protein>
<feature type="domain" description="Major facilitator superfamily (MFS) profile" evidence="8">
    <location>
        <begin position="50"/>
        <end position="541"/>
    </location>
</feature>
<dbReference type="PROSITE" id="PS50850">
    <property type="entry name" value="MFS"/>
    <property type="match status" value="1"/>
</dbReference>
<feature type="transmembrane region" description="Helical" evidence="7">
    <location>
        <begin position="236"/>
        <end position="256"/>
    </location>
</feature>
<feature type="transmembrane region" description="Helical" evidence="7">
    <location>
        <begin position="437"/>
        <end position="459"/>
    </location>
</feature>
<dbReference type="EMBL" id="AP025523">
    <property type="protein sequence ID" value="BDE06800.1"/>
    <property type="molecule type" value="Genomic_DNA"/>
</dbReference>
<dbReference type="KEGG" id="vab:WPS_20760"/>
<feature type="transmembrane region" description="Helical" evidence="7">
    <location>
        <begin position="517"/>
        <end position="537"/>
    </location>
</feature>
<evidence type="ECO:0000256" key="6">
    <source>
        <dbReference type="ARBA" id="ARBA00023136"/>
    </source>
</evidence>
<reference evidence="9 10" key="1">
    <citation type="journal article" date="2022" name="ISME Commun">
        <title>Vulcanimicrobium alpinus gen. nov. sp. nov., the first cultivated representative of the candidate phylum 'Eremiobacterota', is a metabolically versatile aerobic anoxygenic phototroph.</title>
        <authorList>
            <person name="Yabe S."/>
            <person name="Muto K."/>
            <person name="Abe K."/>
            <person name="Yokota A."/>
            <person name="Staudigel H."/>
            <person name="Tebo B.M."/>
        </authorList>
    </citation>
    <scope>NUCLEOTIDE SEQUENCE [LARGE SCALE GENOMIC DNA]</scope>
    <source>
        <strain evidence="9 10">WC8-2</strain>
    </source>
</reference>
<dbReference type="AlphaFoldDB" id="A0AAN1XWQ8"/>
<accession>A0AAN1XWQ8</accession>
<feature type="transmembrane region" description="Helical" evidence="7">
    <location>
        <begin position="12"/>
        <end position="29"/>
    </location>
</feature>
<name>A0AAN1XWQ8_UNVUL</name>
<dbReference type="NCBIfam" id="TIGR00711">
    <property type="entry name" value="efflux_EmrB"/>
    <property type="match status" value="1"/>
</dbReference>
<feature type="transmembrane region" description="Helical" evidence="7">
    <location>
        <begin position="49"/>
        <end position="72"/>
    </location>
</feature>
<evidence type="ECO:0000256" key="4">
    <source>
        <dbReference type="ARBA" id="ARBA00022692"/>
    </source>
</evidence>
<feature type="transmembrane region" description="Helical" evidence="7">
    <location>
        <begin position="202"/>
        <end position="224"/>
    </location>
</feature>
<keyword evidence="3" id="KW-1003">Cell membrane</keyword>
<dbReference type="GO" id="GO:0022857">
    <property type="term" value="F:transmembrane transporter activity"/>
    <property type="evidence" value="ECO:0007669"/>
    <property type="project" value="InterPro"/>
</dbReference>
<dbReference type="PANTHER" id="PTHR42718:SF42">
    <property type="entry name" value="EXPORT PROTEIN"/>
    <property type="match status" value="1"/>
</dbReference>
<dbReference type="PANTHER" id="PTHR42718">
    <property type="entry name" value="MAJOR FACILITATOR SUPERFAMILY MULTIDRUG TRANSPORTER MFSC"/>
    <property type="match status" value="1"/>
</dbReference>
<evidence type="ECO:0000256" key="2">
    <source>
        <dbReference type="ARBA" id="ARBA00022448"/>
    </source>
</evidence>
<dbReference type="InterPro" id="IPR004638">
    <property type="entry name" value="EmrB-like"/>
</dbReference>
<dbReference type="Pfam" id="PF07690">
    <property type="entry name" value="MFS_1"/>
    <property type="match status" value="1"/>
</dbReference>
<evidence type="ECO:0000313" key="10">
    <source>
        <dbReference type="Proteomes" id="UP001317532"/>
    </source>
</evidence>
<dbReference type="Gene3D" id="1.20.1720.10">
    <property type="entry name" value="Multidrug resistance protein D"/>
    <property type="match status" value="1"/>
</dbReference>
<dbReference type="RefSeq" id="WP_317994447.1">
    <property type="nucleotide sequence ID" value="NZ_AP025523.1"/>
</dbReference>
<keyword evidence="2" id="KW-0813">Transport</keyword>
<dbReference type="Gene3D" id="1.20.1250.20">
    <property type="entry name" value="MFS general substrate transporter like domains"/>
    <property type="match status" value="1"/>
</dbReference>
<comment type="subcellular location">
    <subcellularLocation>
        <location evidence="1">Cell membrane</location>
        <topology evidence="1">Multi-pass membrane protein</topology>
    </subcellularLocation>
</comment>
<organism evidence="9 10">
    <name type="scientific">Vulcanimicrobium alpinum</name>
    <dbReference type="NCBI Taxonomy" id="3016050"/>
    <lineage>
        <taxon>Bacteria</taxon>
        <taxon>Bacillati</taxon>
        <taxon>Vulcanimicrobiota</taxon>
        <taxon>Vulcanimicrobiia</taxon>
        <taxon>Vulcanimicrobiales</taxon>
        <taxon>Vulcanimicrobiaceae</taxon>
        <taxon>Vulcanimicrobium</taxon>
    </lineage>
</organism>
<evidence type="ECO:0000256" key="3">
    <source>
        <dbReference type="ARBA" id="ARBA00022475"/>
    </source>
</evidence>
<feature type="transmembrane region" description="Helical" evidence="7">
    <location>
        <begin position="174"/>
        <end position="196"/>
    </location>
</feature>
<dbReference type="Proteomes" id="UP001317532">
    <property type="component" value="Chromosome"/>
</dbReference>
<feature type="transmembrane region" description="Helical" evidence="7">
    <location>
        <begin position="334"/>
        <end position="356"/>
    </location>
</feature>
<feature type="transmembrane region" description="Helical" evidence="7">
    <location>
        <begin position="141"/>
        <end position="162"/>
    </location>
</feature>